<evidence type="ECO:0000256" key="6">
    <source>
        <dbReference type="ARBA" id="ARBA00007185"/>
    </source>
</evidence>
<keyword evidence="8" id="KW-0479">Metal-binding</keyword>
<dbReference type="InterPro" id="IPR006249">
    <property type="entry name" value="Aconitase/IRP2"/>
</dbReference>
<dbReference type="RefSeq" id="WP_126044931.1">
    <property type="nucleotide sequence ID" value="NZ_RXFM01000058.1"/>
</dbReference>
<comment type="pathway">
    <text evidence="5">Organic acid metabolism; propanoate degradation.</text>
</comment>
<gene>
    <name evidence="16" type="primary">acnA</name>
    <name evidence="16" type="ORF">EIC27_04505</name>
</gene>
<evidence type="ECO:0000256" key="8">
    <source>
        <dbReference type="ARBA" id="ARBA00022723"/>
    </source>
</evidence>
<dbReference type="SUPFAM" id="SSF53732">
    <property type="entry name" value="Aconitase iron-sulfur domain"/>
    <property type="match status" value="1"/>
</dbReference>
<dbReference type="CDD" id="cd01586">
    <property type="entry name" value="AcnA_IRP"/>
    <property type="match status" value="1"/>
</dbReference>
<dbReference type="InterPro" id="IPR018136">
    <property type="entry name" value="Aconitase_4Fe-4S_BS"/>
</dbReference>
<dbReference type="EC" id="4.2.1.3" evidence="13"/>
<evidence type="ECO:0000256" key="12">
    <source>
        <dbReference type="ARBA" id="ARBA00023501"/>
    </source>
</evidence>
<evidence type="ECO:0000256" key="5">
    <source>
        <dbReference type="ARBA" id="ARBA00005026"/>
    </source>
</evidence>
<dbReference type="FunFam" id="3.30.499.10:FF:000002">
    <property type="entry name" value="Aconitate hydratase"/>
    <property type="match status" value="1"/>
</dbReference>
<evidence type="ECO:0000256" key="9">
    <source>
        <dbReference type="ARBA" id="ARBA00023004"/>
    </source>
</evidence>
<dbReference type="Gene3D" id="6.10.190.10">
    <property type="match status" value="1"/>
</dbReference>
<dbReference type="PROSITE" id="PS00450">
    <property type="entry name" value="ACONITASE_1"/>
    <property type="match status" value="1"/>
</dbReference>
<evidence type="ECO:0000256" key="10">
    <source>
        <dbReference type="ARBA" id="ARBA00023014"/>
    </source>
</evidence>
<feature type="domain" description="Aconitase/3-isopropylmalate dehydratase large subunit alpha/beta/alpha" evidence="14">
    <location>
        <begin position="76"/>
        <end position="544"/>
    </location>
</feature>
<keyword evidence="11 13" id="KW-0456">Lyase</keyword>
<name>A0A429XH84_9RICK</name>
<dbReference type="InterPro" id="IPR015931">
    <property type="entry name" value="Acnase/IPM_dHydase_lsu_aba_1/3"/>
</dbReference>
<keyword evidence="7 13" id="KW-0004">4Fe-4S</keyword>
<evidence type="ECO:0000256" key="1">
    <source>
        <dbReference type="ARBA" id="ARBA00000118"/>
    </source>
</evidence>
<dbReference type="NCBIfam" id="NF009520">
    <property type="entry name" value="PRK12881.1"/>
    <property type="match status" value="1"/>
</dbReference>
<comment type="function">
    <text evidence="13">Catalyzes the isomerization of citrate to isocitrate via cis-aconitate.</text>
</comment>
<dbReference type="InterPro" id="IPR015928">
    <property type="entry name" value="Aconitase/3IPM_dehydase_swvl"/>
</dbReference>
<evidence type="ECO:0000256" key="7">
    <source>
        <dbReference type="ARBA" id="ARBA00022485"/>
    </source>
</evidence>
<dbReference type="SUPFAM" id="SSF52016">
    <property type="entry name" value="LeuD/IlvD-like"/>
    <property type="match status" value="1"/>
</dbReference>
<dbReference type="FunFam" id="3.20.19.10:FF:000001">
    <property type="entry name" value="Aconitate hydratase"/>
    <property type="match status" value="1"/>
</dbReference>
<dbReference type="InterPro" id="IPR044137">
    <property type="entry name" value="AcnA_IRP_Swivel"/>
</dbReference>
<dbReference type="NCBIfam" id="TIGR01341">
    <property type="entry name" value="aconitase_1"/>
    <property type="match status" value="1"/>
</dbReference>
<accession>A0A429XH84</accession>
<comment type="pathway">
    <text evidence="4">Carbohydrate metabolism; tricarboxylic acid cycle; isocitrate from oxaloacetate: step 2/2.</text>
</comment>
<dbReference type="GO" id="GO:0051539">
    <property type="term" value="F:4 iron, 4 sulfur cluster binding"/>
    <property type="evidence" value="ECO:0007669"/>
    <property type="project" value="UniProtKB-KW"/>
</dbReference>
<dbReference type="Pfam" id="PF00330">
    <property type="entry name" value="Aconitase"/>
    <property type="match status" value="1"/>
</dbReference>
<dbReference type="OrthoDB" id="9764318at2"/>
<organism evidence="16 17">
    <name type="scientific">Candidatus Aquarickettsia rohweri</name>
    <dbReference type="NCBI Taxonomy" id="2602574"/>
    <lineage>
        <taxon>Bacteria</taxon>
        <taxon>Pseudomonadati</taxon>
        <taxon>Pseudomonadota</taxon>
        <taxon>Alphaproteobacteria</taxon>
        <taxon>Rickettsiales</taxon>
        <taxon>Candidatus Midichloriaceae</taxon>
        <taxon>Candidatus Aquarickettsia</taxon>
    </lineage>
</organism>
<dbReference type="GO" id="GO:0006099">
    <property type="term" value="P:tricarboxylic acid cycle"/>
    <property type="evidence" value="ECO:0007669"/>
    <property type="project" value="UniProtKB-UniPathway"/>
</dbReference>
<evidence type="ECO:0000256" key="3">
    <source>
        <dbReference type="ARBA" id="ARBA00002737"/>
    </source>
</evidence>
<comment type="caution">
    <text evidence="16">The sequence shown here is derived from an EMBL/GenBank/DDBJ whole genome shotgun (WGS) entry which is preliminary data.</text>
</comment>
<dbReference type="PANTHER" id="PTHR11670">
    <property type="entry name" value="ACONITASE/IRON-RESPONSIVE ELEMENT FAMILY MEMBER"/>
    <property type="match status" value="1"/>
</dbReference>
<dbReference type="CDD" id="cd01580">
    <property type="entry name" value="AcnA_IRP_Swivel"/>
    <property type="match status" value="1"/>
</dbReference>
<sequence>MQNLDSLKSKNKIIINNNDYYFYDLKKAAKKLNINLNELPNVIKIIFENLLRKEDGKNITLKSIKNLLKYFQDDSSNEEILFYPSRVLMQDFTGVPAVVDLAAMRDALNDKGINPEVINPQIPVDLVIDHSVQIDKFGSSNSYSENIKYEFQRNNERYKFLKWGQESFKNFKVIPPGKGICHQVNLEYLANVISNQEIDGDNFAYFDTLVGTDSHTTMINGLSILGWGVGGIEAEAAMLGQPISLLIPKVVGFKLKGELSSGVTATDLVLTITEILRQKNVVGKFVEFFGSGLKTLSLFERATIANMAPEYGATCGYFPIDEEVIKYLNITGRDQSQIDLVKQYAKEQCVWQDGYEENKKKFTEEYELDISQVKPCIAGPKRPQDRILLSELKSKNENKNNNNLKDSDIVISAITSCTNTSNPYVLIGAGILAKKAYDLGLRTKKWIKTSLAPGSQVVTEYLKVSGLLYYLEQLGFYIVGYGCTTCIGNSGPLLKDVEEEIKSNNLSVSAILSGNRNFEGRIHPLVKQNYLASPILCVAFALVGTININILEEPIGNDKSGKEIFLKDIWPDHNEIKELIDKIITKDMFIEKYNNILDGDEKWKEINISKTTCYAWQEDSTYIKKPPFFENSQSNSSIDNIENARILAILGDSVTTDHISPAGSIAANHSAGRYLIEKGIKQENFNSYGSRRGNDEVMVRGTFANIRIKNKMVSGKEGGFTKYFDKKNNDTLTTIYDASQKYINDNVPLIILAGKEYGTGSSRDWAAKGTKLLGVKAVIAESFERIHRSNLIGMGVLPLQFIDTTLDSLLLKGDEPISLLGYNKVTPKGLIECQIKKNNKIIKNIKILSRIDTQIELDYFLNNGILNYVLRKFY</sequence>
<dbReference type="Gene3D" id="3.20.19.10">
    <property type="entry name" value="Aconitase, domain 4"/>
    <property type="match status" value="1"/>
</dbReference>
<dbReference type="Proteomes" id="UP000279470">
    <property type="component" value="Unassembled WGS sequence"/>
</dbReference>
<comment type="function">
    <text evidence="3">Involved in the catabolism of short chain fatty acids (SCFA) via the tricarboxylic acid (TCA)(acetyl degradation route) and probably the 2-methylcitrate cycle I (propionate degradation route). Catalyzes the reversible isomerization of citrate to isocitrate via cis-aconitate. Could catalyze the hydration of 2-methyl-cis-aconitate to yield (2R,3S)-2-methylisocitrate. The apo form of AcnA functions as a RNA-binding regulatory protein.</text>
</comment>
<proteinExistence type="inferred from homology"/>
<protein>
    <recommendedName>
        <fullName evidence="13">Aconitate hydratase</fullName>
        <shortName evidence="13">Aconitase</shortName>
        <ecNumber evidence="13">4.2.1.3</ecNumber>
    </recommendedName>
</protein>
<comment type="cofactor">
    <cofactor evidence="2">
        <name>[4Fe-4S] cluster</name>
        <dbReference type="ChEBI" id="CHEBI:49883"/>
    </cofactor>
</comment>
<evidence type="ECO:0000256" key="4">
    <source>
        <dbReference type="ARBA" id="ARBA00004717"/>
    </source>
</evidence>
<comment type="catalytic activity">
    <reaction evidence="1">
        <text>(2S,3R)-3-hydroxybutane-1,2,3-tricarboxylate = 2-methyl-cis-aconitate + H2O</text>
        <dbReference type="Rhea" id="RHEA:17941"/>
        <dbReference type="ChEBI" id="CHEBI:15377"/>
        <dbReference type="ChEBI" id="CHEBI:57429"/>
        <dbReference type="ChEBI" id="CHEBI:57872"/>
        <dbReference type="EC" id="4.2.1.99"/>
    </reaction>
</comment>
<evidence type="ECO:0000256" key="2">
    <source>
        <dbReference type="ARBA" id="ARBA00001966"/>
    </source>
</evidence>
<keyword evidence="10 13" id="KW-0411">Iron-sulfur</keyword>
<evidence type="ECO:0000313" key="17">
    <source>
        <dbReference type="Proteomes" id="UP000279470"/>
    </source>
</evidence>
<feature type="domain" description="Aconitase A/isopropylmalate dehydratase small subunit swivel" evidence="15">
    <location>
        <begin position="673"/>
        <end position="801"/>
    </location>
</feature>
<dbReference type="UniPathway" id="UPA00223">
    <property type="reaction ID" value="UER00718"/>
</dbReference>
<evidence type="ECO:0000259" key="14">
    <source>
        <dbReference type="Pfam" id="PF00330"/>
    </source>
</evidence>
<dbReference type="InterPro" id="IPR001030">
    <property type="entry name" value="Acoase/IPM_deHydtase_lsu_aba"/>
</dbReference>
<dbReference type="NCBIfam" id="NF006757">
    <property type="entry name" value="PRK09277.1"/>
    <property type="match status" value="1"/>
</dbReference>
<dbReference type="PRINTS" id="PR00415">
    <property type="entry name" value="ACONITASE"/>
</dbReference>
<comment type="similarity">
    <text evidence="6 13">Belongs to the aconitase/IPM isomerase family.</text>
</comment>
<evidence type="ECO:0000259" key="15">
    <source>
        <dbReference type="Pfam" id="PF00694"/>
    </source>
</evidence>
<keyword evidence="9 13" id="KW-0408">Iron</keyword>
<evidence type="ECO:0000256" key="13">
    <source>
        <dbReference type="RuleBase" id="RU361275"/>
    </source>
</evidence>
<evidence type="ECO:0000313" key="16">
    <source>
        <dbReference type="EMBL" id="RST65018.1"/>
    </source>
</evidence>
<dbReference type="Gene3D" id="3.30.499.10">
    <property type="entry name" value="Aconitase, domain 3"/>
    <property type="match status" value="2"/>
</dbReference>
<dbReference type="EMBL" id="RXFM01000058">
    <property type="protein sequence ID" value="RST65018.1"/>
    <property type="molecule type" value="Genomic_DNA"/>
</dbReference>
<dbReference type="Pfam" id="PF00694">
    <property type="entry name" value="Aconitase_C"/>
    <property type="match status" value="1"/>
</dbReference>
<evidence type="ECO:0000256" key="11">
    <source>
        <dbReference type="ARBA" id="ARBA00023239"/>
    </source>
</evidence>
<keyword evidence="17" id="KW-1185">Reference proteome</keyword>
<comment type="catalytic activity">
    <reaction evidence="12 13">
        <text>citrate = D-threo-isocitrate</text>
        <dbReference type="Rhea" id="RHEA:10336"/>
        <dbReference type="ChEBI" id="CHEBI:15562"/>
        <dbReference type="ChEBI" id="CHEBI:16947"/>
        <dbReference type="EC" id="4.2.1.3"/>
    </reaction>
</comment>
<dbReference type="PROSITE" id="PS01244">
    <property type="entry name" value="ACONITASE_2"/>
    <property type="match status" value="1"/>
</dbReference>
<dbReference type="AlphaFoldDB" id="A0A429XH84"/>
<dbReference type="InterPro" id="IPR036008">
    <property type="entry name" value="Aconitase_4Fe-4S_dom"/>
</dbReference>
<dbReference type="GO" id="GO:0003994">
    <property type="term" value="F:aconitate hydratase activity"/>
    <property type="evidence" value="ECO:0007669"/>
    <property type="project" value="UniProtKB-EC"/>
</dbReference>
<dbReference type="GO" id="GO:0047456">
    <property type="term" value="F:2-methylisocitrate dehydratase activity"/>
    <property type="evidence" value="ECO:0007669"/>
    <property type="project" value="UniProtKB-EC"/>
</dbReference>
<reference evidence="17" key="1">
    <citation type="submission" date="2018-11" db="EMBL/GenBank/DDBJ databases">
        <title>Phylogenetic, genomic, and biogeographic characterization of a novel and ubiquitous marine invertebrate-associated Rickettsiales parasite, Candidatus Marinoinvertebrata rohwerii, gen. nov., sp. nov.</title>
        <authorList>
            <person name="Klinges J.G."/>
            <person name="Rosales S.M."/>
            <person name="Mcminds R."/>
            <person name="Shaver E.C."/>
            <person name="Shantz A."/>
            <person name="Peters E.C."/>
            <person name="Burkepile D.E."/>
            <person name="Silliman B.R."/>
            <person name="Vega Thurber R.L."/>
        </authorList>
    </citation>
    <scope>NUCLEOTIDE SEQUENCE [LARGE SCALE GENOMIC DNA]</scope>
    <source>
        <strain evidence="17">a_cerv_44</strain>
    </source>
</reference>
<dbReference type="GO" id="GO:0046872">
    <property type="term" value="F:metal ion binding"/>
    <property type="evidence" value="ECO:0007669"/>
    <property type="project" value="UniProtKB-KW"/>
</dbReference>
<dbReference type="InterPro" id="IPR000573">
    <property type="entry name" value="AconitaseA/IPMdHydase_ssu_swvl"/>
</dbReference>